<keyword evidence="4" id="KW-0378">Hydrolase</keyword>
<evidence type="ECO:0000256" key="1">
    <source>
        <dbReference type="ARBA" id="ARBA00023015"/>
    </source>
</evidence>
<dbReference type="Gene3D" id="1.10.10.10">
    <property type="entry name" value="Winged helix-like DNA-binding domain superfamily/Winged helix DNA-binding domain"/>
    <property type="match status" value="1"/>
</dbReference>
<dbReference type="AlphaFoldDB" id="A0A5C4T1R0"/>
<reference evidence="4 5" key="1">
    <citation type="submission" date="2019-05" db="EMBL/GenBank/DDBJ databases">
        <title>We sequenced the genome of Paenibacillus hemerocallicola KCTC 33185 for further insight into its adaptation and study the phylogeny of Paenibacillus.</title>
        <authorList>
            <person name="Narsing Rao M.P."/>
        </authorList>
    </citation>
    <scope>NUCLEOTIDE SEQUENCE [LARGE SCALE GENOMIC DNA]</scope>
    <source>
        <strain evidence="4 5">KCTC 33185</strain>
    </source>
</reference>
<gene>
    <name evidence="4" type="ORF">FE784_28415</name>
</gene>
<evidence type="ECO:0000256" key="2">
    <source>
        <dbReference type="ARBA" id="ARBA00023163"/>
    </source>
</evidence>
<dbReference type="EMBL" id="VDCQ01000052">
    <property type="protein sequence ID" value="TNJ62826.1"/>
    <property type="molecule type" value="Genomic_DNA"/>
</dbReference>
<protein>
    <submittedName>
        <fullName evidence="4">Alpha/beta fold hydrolase</fullName>
    </submittedName>
</protein>
<dbReference type="RefSeq" id="WP_139605639.1">
    <property type="nucleotide sequence ID" value="NZ_VDCQ01000052.1"/>
</dbReference>
<dbReference type="GO" id="GO:0016787">
    <property type="term" value="F:hydrolase activity"/>
    <property type="evidence" value="ECO:0007669"/>
    <property type="project" value="UniProtKB-KW"/>
</dbReference>
<dbReference type="SUPFAM" id="SSF46894">
    <property type="entry name" value="C-terminal effector domain of the bipartite response regulators"/>
    <property type="match status" value="1"/>
</dbReference>
<dbReference type="SUPFAM" id="SSF53474">
    <property type="entry name" value="alpha/beta-Hydrolases"/>
    <property type="match status" value="1"/>
</dbReference>
<dbReference type="PANTHER" id="PTHR43798">
    <property type="entry name" value="MONOACYLGLYCEROL LIPASE"/>
    <property type="match status" value="1"/>
</dbReference>
<dbReference type="InterPro" id="IPR016032">
    <property type="entry name" value="Sig_transdc_resp-reg_C-effctor"/>
</dbReference>
<feature type="domain" description="AB hydrolase-1" evidence="3">
    <location>
        <begin position="27"/>
        <end position="249"/>
    </location>
</feature>
<organism evidence="4 5">
    <name type="scientific">Paenibacillus hemerocallicola</name>
    <dbReference type="NCBI Taxonomy" id="1172614"/>
    <lineage>
        <taxon>Bacteria</taxon>
        <taxon>Bacillati</taxon>
        <taxon>Bacillota</taxon>
        <taxon>Bacilli</taxon>
        <taxon>Bacillales</taxon>
        <taxon>Paenibacillaceae</taxon>
        <taxon>Paenibacillus</taxon>
    </lineage>
</organism>
<dbReference type="InterPro" id="IPR050266">
    <property type="entry name" value="AB_hydrolase_sf"/>
</dbReference>
<keyword evidence="5" id="KW-1185">Reference proteome</keyword>
<dbReference type="Gene3D" id="3.40.50.1820">
    <property type="entry name" value="alpha/beta hydrolase"/>
    <property type="match status" value="1"/>
</dbReference>
<dbReference type="GO" id="GO:0003677">
    <property type="term" value="F:DNA binding"/>
    <property type="evidence" value="ECO:0007669"/>
    <property type="project" value="InterPro"/>
</dbReference>
<sequence length="516" mass="58788">MTVLHRGSSTIFYKLEPGDAEPDAEQLVFVHGNRTTHTCFDLLVPFLNDRFPLIRYDLRGFGRSDLGDAPLSLEAYCDDLLHLVRTLGIRPFHLIGYGFGAIVAARFAVLYPESVKSMVLISLPFSPDPSAVNNPDCLETPSSKGTAGSVDRLADLMASLPSDHPIHGKIDFAALPSTCHWITELSMRYQPIDDLERLSVPTLLLCGEEENSSPVYLSLMAAFYLSEYKLYTVPDSAYMVLLDQPALTATWIANFIGKLGRKPIAEEAKPKSRDMQQYMKQLIKIGEAAVASGDELRVELLEGFHVYANGMEIKGGWNQRFAKNIFLYLLLHRSVSRDQLCETLWPNLPLGKARSYLRVYLSHLKKLLEPSNRAPAFLIMEREDVSLYGRIVCDALDFVQDITIASQEEDDRKKLAQCRKIFQTLPVTFFQSLYDDWFLMMREEWEHNLESLAVWMADYFIQQGNPQEASVHLKHMLRILPKNETLVDKLIVCYERSKDVPSKEYWKKQKDLFDAS</sequence>
<dbReference type="PRINTS" id="PR00111">
    <property type="entry name" value="ABHYDROLASE"/>
</dbReference>
<dbReference type="InterPro" id="IPR000073">
    <property type="entry name" value="AB_hydrolase_1"/>
</dbReference>
<dbReference type="Pfam" id="PF12697">
    <property type="entry name" value="Abhydrolase_6"/>
    <property type="match status" value="1"/>
</dbReference>
<dbReference type="GO" id="GO:0006355">
    <property type="term" value="P:regulation of DNA-templated transcription"/>
    <property type="evidence" value="ECO:0007669"/>
    <property type="project" value="InterPro"/>
</dbReference>
<evidence type="ECO:0000313" key="5">
    <source>
        <dbReference type="Proteomes" id="UP000307943"/>
    </source>
</evidence>
<dbReference type="InterPro" id="IPR036388">
    <property type="entry name" value="WH-like_DNA-bd_sf"/>
</dbReference>
<dbReference type="OrthoDB" id="9805423at2"/>
<accession>A0A5C4T1R0</accession>
<dbReference type="InterPro" id="IPR029058">
    <property type="entry name" value="AB_hydrolase_fold"/>
</dbReference>
<dbReference type="Proteomes" id="UP000307943">
    <property type="component" value="Unassembled WGS sequence"/>
</dbReference>
<proteinExistence type="predicted"/>
<name>A0A5C4T1R0_9BACL</name>
<keyword evidence="2" id="KW-0804">Transcription</keyword>
<keyword evidence="1" id="KW-0805">Transcription regulation</keyword>
<evidence type="ECO:0000313" key="4">
    <source>
        <dbReference type="EMBL" id="TNJ62826.1"/>
    </source>
</evidence>
<comment type="caution">
    <text evidence="4">The sequence shown here is derived from an EMBL/GenBank/DDBJ whole genome shotgun (WGS) entry which is preliminary data.</text>
</comment>
<evidence type="ECO:0000259" key="3">
    <source>
        <dbReference type="Pfam" id="PF12697"/>
    </source>
</evidence>